<dbReference type="GO" id="GO:0000981">
    <property type="term" value="F:DNA-binding transcription factor activity, RNA polymerase II-specific"/>
    <property type="evidence" value="ECO:0007669"/>
    <property type="project" value="TreeGrafter"/>
</dbReference>
<sequence length="680" mass="73390">MSVDQYSGSSASVSGVSQSDVELRNSSPLTSPPSSHQSPSPAKQSNHTPPSSPPKEQSGNQATLQAPLLLETTSAQNVNAYTTATADDAIDPALKGLSDSFPAGPDDLQVQDPALDDFSWLPDFAPNNQSPAAVSGGANPMWPINTAFNSLPSTQPPSSTSESPSSPLARAGSANWSNGENATDLESLVAGSVKKQGGNAGKSTNIRASAASSESGFETGRDEGVPPPKKKSHARKQPEGHIKRARNAFILFRKHITDSNLIPPSVEVKHQNISVVAAKMWKEAPQEVRREFQEKARLEKEEHQRKYPGYRYQPVFRRTDIIRRRVRKDPAEDEKVDAVAEALIKGKAGGELEKEIKDQLVTRSDASDNESETSTKSRSRRRREVGQLSKGAVRAQRAQARAKQMRQNLLGSNLLNMSLYNAANARLASSTGTNDYHARQDAAAAAGMAPPNGVMNGPHGHTHPGMQYVMDSYMQMGYGLDGRPLQMGGSYSGEAYGGIAQGGPAPTGVESEMYRLPPIDGMMGAGNGYEWQAPPGMDYWEQGGVAPDIAPPPQQGYPMEEGYYAPGYEMEGVPAEHNMEYRLPPLMEASREDGRSFAERAPGDLIANAYAHGENESRDLPSMRQWTHEGQQTPSNHVMFSERLFDGALGSAGIPERPEGDDALGMFDQAMEHAGEVAQW</sequence>
<evidence type="ECO:0000256" key="4">
    <source>
        <dbReference type="SAM" id="MobiDB-lite"/>
    </source>
</evidence>
<dbReference type="CDD" id="cd01389">
    <property type="entry name" value="HMG-box_ROX1-like"/>
    <property type="match status" value="1"/>
</dbReference>
<organism evidence="6 7">
    <name type="scientific">Cryptococcus amylolentus CBS 6039</name>
    <dbReference type="NCBI Taxonomy" id="1295533"/>
    <lineage>
        <taxon>Eukaryota</taxon>
        <taxon>Fungi</taxon>
        <taxon>Dikarya</taxon>
        <taxon>Basidiomycota</taxon>
        <taxon>Agaricomycotina</taxon>
        <taxon>Tremellomycetes</taxon>
        <taxon>Tremellales</taxon>
        <taxon>Cryptococcaceae</taxon>
        <taxon>Cryptococcus</taxon>
    </lineage>
</organism>
<keyword evidence="2 3" id="KW-0539">Nucleus</keyword>
<dbReference type="SUPFAM" id="SSF47095">
    <property type="entry name" value="HMG-box"/>
    <property type="match status" value="1"/>
</dbReference>
<dbReference type="STRING" id="1295533.A0A1E3I2Z8"/>
<comment type="caution">
    <text evidence="6">The sequence shown here is derived from an EMBL/GenBank/DDBJ whole genome shotgun (WGS) entry which is preliminary data.</text>
</comment>
<dbReference type="InterPro" id="IPR009071">
    <property type="entry name" value="HMG_box_dom"/>
</dbReference>
<protein>
    <recommendedName>
        <fullName evidence="5">HMG box domain-containing protein</fullName>
    </recommendedName>
</protein>
<dbReference type="InterPro" id="IPR036910">
    <property type="entry name" value="HMG_box_dom_sf"/>
</dbReference>
<evidence type="ECO:0000256" key="1">
    <source>
        <dbReference type="ARBA" id="ARBA00023125"/>
    </source>
</evidence>
<feature type="region of interest" description="Disordered" evidence="4">
    <location>
        <begin position="1"/>
        <end position="71"/>
    </location>
</feature>
<feature type="region of interest" description="Disordered" evidence="4">
    <location>
        <begin position="194"/>
        <end position="242"/>
    </location>
</feature>
<evidence type="ECO:0000313" key="7">
    <source>
        <dbReference type="Proteomes" id="UP000094065"/>
    </source>
</evidence>
<feature type="region of interest" description="Disordered" evidence="4">
    <location>
        <begin position="86"/>
        <end position="180"/>
    </location>
</feature>
<gene>
    <name evidence="6" type="ORF">L202_01176</name>
</gene>
<feature type="compositionally biased region" description="Polar residues" evidence="4">
    <location>
        <begin position="201"/>
        <end position="216"/>
    </location>
</feature>
<dbReference type="SMART" id="SM00398">
    <property type="entry name" value="HMG"/>
    <property type="match status" value="1"/>
</dbReference>
<feature type="region of interest" description="Disordered" evidence="4">
    <location>
        <begin position="358"/>
        <end position="398"/>
    </location>
</feature>
<dbReference type="RefSeq" id="XP_018996929.1">
    <property type="nucleotide sequence ID" value="XM_019134502.1"/>
</dbReference>
<dbReference type="GO" id="GO:0000978">
    <property type="term" value="F:RNA polymerase II cis-regulatory region sequence-specific DNA binding"/>
    <property type="evidence" value="ECO:0007669"/>
    <property type="project" value="TreeGrafter"/>
</dbReference>
<feature type="compositionally biased region" description="Low complexity" evidence="4">
    <location>
        <begin position="1"/>
        <end position="41"/>
    </location>
</feature>
<dbReference type="InterPro" id="IPR051356">
    <property type="entry name" value="SOX/SOX-like_TF"/>
</dbReference>
<dbReference type="PANTHER" id="PTHR45789:SF2">
    <property type="entry name" value="FI18025P1"/>
    <property type="match status" value="1"/>
</dbReference>
<accession>A0A1E3I2Z8</accession>
<dbReference type="OrthoDB" id="6247875at2759"/>
<evidence type="ECO:0000313" key="6">
    <source>
        <dbReference type="EMBL" id="ODN82929.1"/>
    </source>
</evidence>
<proteinExistence type="predicted"/>
<dbReference type="Pfam" id="PF00505">
    <property type="entry name" value="HMG_box"/>
    <property type="match status" value="1"/>
</dbReference>
<reference evidence="6 7" key="1">
    <citation type="submission" date="2016-06" db="EMBL/GenBank/DDBJ databases">
        <title>Evolution of pathogenesis and genome organization in the Tremellales.</title>
        <authorList>
            <person name="Cuomo C."/>
            <person name="Litvintseva A."/>
            <person name="Heitman J."/>
            <person name="Chen Y."/>
            <person name="Sun S."/>
            <person name="Springer D."/>
            <person name="Dromer F."/>
            <person name="Young S."/>
            <person name="Zeng Q."/>
            <person name="Chapman S."/>
            <person name="Gujja S."/>
            <person name="Saif S."/>
            <person name="Birren B."/>
        </authorList>
    </citation>
    <scope>NUCLEOTIDE SEQUENCE [LARGE SCALE GENOMIC DNA]</scope>
    <source>
        <strain evidence="6 7">CBS 6039</strain>
    </source>
</reference>
<dbReference type="PROSITE" id="PS50118">
    <property type="entry name" value="HMG_BOX_2"/>
    <property type="match status" value="1"/>
</dbReference>
<keyword evidence="7" id="KW-1185">Reference proteome</keyword>
<dbReference type="PANTHER" id="PTHR45789">
    <property type="entry name" value="FI18025P1"/>
    <property type="match status" value="1"/>
</dbReference>
<dbReference type="GeneID" id="30152485"/>
<evidence type="ECO:0000256" key="3">
    <source>
        <dbReference type="PROSITE-ProRule" id="PRU00267"/>
    </source>
</evidence>
<dbReference type="AlphaFoldDB" id="A0A1E3I2Z8"/>
<dbReference type="EMBL" id="AWGJ01000002">
    <property type="protein sequence ID" value="ODN82929.1"/>
    <property type="molecule type" value="Genomic_DNA"/>
</dbReference>
<dbReference type="Gene3D" id="1.10.30.10">
    <property type="entry name" value="High mobility group box domain"/>
    <property type="match status" value="1"/>
</dbReference>
<feature type="compositionally biased region" description="Low complexity" evidence="4">
    <location>
        <begin position="150"/>
        <end position="168"/>
    </location>
</feature>
<feature type="DNA-binding region" description="HMG box" evidence="3">
    <location>
        <begin position="242"/>
        <end position="311"/>
    </location>
</feature>
<dbReference type="Proteomes" id="UP000094065">
    <property type="component" value="Unassembled WGS sequence"/>
</dbReference>
<feature type="compositionally biased region" description="Polar residues" evidence="4">
    <location>
        <begin position="42"/>
        <end position="64"/>
    </location>
</feature>
<evidence type="ECO:0000256" key="2">
    <source>
        <dbReference type="ARBA" id="ARBA00023242"/>
    </source>
</evidence>
<dbReference type="GO" id="GO:0005634">
    <property type="term" value="C:nucleus"/>
    <property type="evidence" value="ECO:0007669"/>
    <property type="project" value="UniProtKB-UniRule"/>
</dbReference>
<name>A0A1E3I2Z8_9TREE</name>
<feature type="domain" description="HMG box" evidence="5">
    <location>
        <begin position="242"/>
        <end position="311"/>
    </location>
</feature>
<evidence type="ECO:0000259" key="5">
    <source>
        <dbReference type="PROSITE" id="PS50118"/>
    </source>
</evidence>
<keyword evidence="1 3" id="KW-0238">DNA-binding</keyword>